<evidence type="ECO:0000313" key="6">
    <source>
        <dbReference type="EMBL" id="AEI30303.1"/>
    </source>
</evidence>
<sequence length="245" mass="27143">MPPNPASSLRAEPAPAVVERAGLTQGGLQQLVVPDQAYSERLLALANGRRTVRRGAPLYRSGDRLSQLYVVHSGLFKTCLLHEDGRSQVTGFHLSGDWLGLDGIVSDSHRSDAVALEDAQVCTIDYNELEALLHEFPELRRQFQRILSREIVRSTEMMQLLGGMCAEKRVATFLLDLTQRLRERGGPETSLVLPMTREEIGSCLGLKLETVSRMFSKLRKAGVLDVTQRHVQLVDVAALQHIAHG</sequence>
<accession>F8UGZ6</accession>
<dbReference type="PRINTS" id="PR00034">
    <property type="entry name" value="HTHCRP"/>
</dbReference>
<dbReference type="CDD" id="cd00092">
    <property type="entry name" value="HTH_CRP"/>
    <property type="match status" value="1"/>
</dbReference>
<keyword evidence="3" id="KW-0804">Transcription</keyword>
<dbReference type="PANTHER" id="PTHR24567:SF75">
    <property type="entry name" value="FUMARATE AND NITRATE REDUCTION REGULATORY PROTEIN"/>
    <property type="match status" value="1"/>
</dbReference>
<dbReference type="Pfam" id="PF00027">
    <property type="entry name" value="cNMP_binding"/>
    <property type="match status" value="1"/>
</dbReference>
<evidence type="ECO:0000259" key="4">
    <source>
        <dbReference type="PROSITE" id="PS50042"/>
    </source>
</evidence>
<evidence type="ECO:0000256" key="3">
    <source>
        <dbReference type="ARBA" id="ARBA00023163"/>
    </source>
</evidence>
<dbReference type="AlphaFoldDB" id="F8UGZ6"/>
<keyword evidence="2" id="KW-0238">DNA-binding</keyword>
<dbReference type="Gene3D" id="1.10.10.10">
    <property type="entry name" value="Winged helix-like DNA-binding domain superfamily/Winged helix DNA-binding domain"/>
    <property type="match status" value="1"/>
</dbReference>
<evidence type="ECO:0000256" key="1">
    <source>
        <dbReference type="ARBA" id="ARBA00023015"/>
    </source>
</evidence>
<dbReference type="InterPro" id="IPR014710">
    <property type="entry name" value="RmlC-like_jellyroll"/>
</dbReference>
<dbReference type="EMBL" id="JF805041">
    <property type="protein sequence ID" value="AEI30303.1"/>
    <property type="molecule type" value="Genomic_DNA"/>
</dbReference>
<dbReference type="SUPFAM" id="SSF51206">
    <property type="entry name" value="cAMP-binding domain-like"/>
    <property type="match status" value="1"/>
</dbReference>
<dbReference type="PROSITE" id="PS51063">
    <property type="entry name" value="HTH_CRP_2"/>
    <property type="match status" value="1"/>
</dbReference>
<evidence type="ECO:0000256" key="2">
    <source>
        <dbReference type="ARBA" id="ARBA00023125"/>
    </source>
</evidence>
<keyword evidence="1" id="KW-0805">Transcription regulation</keyword>
<dbReference type="GO" id="GO:0003677">
    <property type="term" value="F:DNA binding"/>
    <property type="evidence" value="ECO:0007669"/>
    <property type="project" value="UniProtKB-KW"/>
</dbReference>
<dbReference type="CDD" id="cd00038">
    <property type="entry name" value="CAP_ED"/>
    <property type="match status" value="1"/>
</dbReference>
<feature type="domain" description="Cyclic nucleotide-binding" evidence="4">
    <location>
        <begin position="55"/>
        <end position="150"/>
    </location>
</feature>
<dbReference type="InterPro" id="IPR036390">
    <property type="entry name" value="WH_DNA-bd_sf"/>
</dbReference>
<dbReference type="GO" id="GO:0003700">
    <property type="term" value="F:DNA-binding transcription factor activity"/>
    <property type="evidence" value="ECO:0007669"/>
    <property type="project" value="TreeGrafter"/>
</dbReference>
<feature type="domain" description="HTH crp-type" evidence="5">
    <location>
        <begin position="164"/>
        <end position="237"/>
    </location>
</feature>
<organism evidence="6">
    <name type="scientific">uncultured microorganism</name>
    <dbReference type="NCBI Taxonomy" id="358574"/>
    <lineage>
        <taxon>unclassified sequences</taxon>
        <taxon>environmental samples</taxon>
    </lineage>
</organism>
<dbReference type="InterPro" id="IPR012318">
    <property type="entry name" value="HTH_CRP"/>
</dbReference>
<gene>
    <name evidence="6" type="ORF">LDC_03655</name>
</gene>
<dbReference type="InterPro" id="IPR036388">
    <property type="entry name" value="WH-like_DNA-bd_sf"/>
</dbReference>
<dbReference type="FunFam" id="1.10.10.10:FF:000028">
    <property type="entry name" value="Fumarate/nitrate reduction transcriptional regulator Fnr"/>
    <property type="match status" value="1"/>
</dbReference>
<name>F8UGZ6_9ZZZZ</name>
<dbReference type="SUPFAM" id="SSF46785">
    <property type="entry name" value="Winged helix' DNA-binding domain"/>
    <property type="match status" value="1"/>
</dbReference>
<dbReference type="InterPro" id="IPR018490">
    <property type="entry name" value="cNMP-bd_dom_sf"/>
</dbReference>
<evidence type="ECO:0000259" key="5">
    <source>
        <dbReference type="PROSITE" id="PS51063"/>
    </source>
</evidence>
<dbReference type="Gene3D" id="2.60.120.10">
    <property type="entry name" value="Jelly Rolls"/>
    <property type="match status" value="1"/>
</dbReference>
<dbReference type="SMART" id="SM00100">
    <property type="entry name" value="cNMP"/>
    <property type="match status" value="1"/>
</dbReference>
<dbReference type="InterPro" id="IPR000595">
    <property type="entry name" value="cNMP-bd_dom"/>
</dbReference>
<dbReference type="SMART" id="SM00419">
    <property type="entry name" value="HTH_CRP"/>
    <property type="match status" value="1"/>
</dbReference>
<dbReference type="PROSITE" id="PS50042">
    <property type="entry name" value="CNMP_BINDING_3"/>
    <property type="match status" value="1"/>
</dbReference>
<dbReference type="InterPro" id="IPR050397">
    <property type="entry name" value="Env_Response_Regulators"/>
</dbReference>
<proteinExistence type="predicted"/>
<dbReference type="Pfam" id="PF13545">
    <property type="entry name" value="HTH_Crp_2"/>
    <property type="match status" value="1"/>
</dbReference>
<protein>
    <submittedName>
        <fullName evidence="6">Transcriptional regulator Crp/Fnr family protein</fullName>
    </submittedName>
</protein>
<dbReference type="PANTHER" id="PTHR24567">
    <property type="entry name" value="CRP FAMILY TRANSCRIPTIONAL REGULATORY PROTEIN"/>
    <property type="match status" value="1"/>
</dbReference>
<reference evidence="6" key="1">
    <citation type="submission" date="2011-04" db="EMBL/GenBank/DDBJ databases">
        <title>Taxonomic and functional metagenomic profiling of the microbial community in the anoxic sediment of a brackish shallow lake (Laguna de Carrizo Central Spain).</title>
        <authorList>
            <consortium name="CONSOLIDER consortium CSD2007-00005"/>
            <person name="Guazzaroni M.-E."/>
            <person name="Richter M."/>
            <person name="Garcia-Salamanca A."/>
            <person name="Yarza P."/>
            <person name="Ferrer M."/>
        </authorList>
    </citation>
    <scope>NUCLEOTIDE SEQUENCE</scope>
</reference>